<accession>A0ABR8CGW1</accession>
<organism evidence="2 3">
    <name type="scientific">Phormidium tenue FACHB-1050</name>
    <dbReference type="NCBI Taxonomy" id="2692857"/>
    <lineage>
        <taxon>Bacteria</taxon>
        <taxon>Bacillati</taxon>
        <taxon>Cyanobacteriota</taxon>
        <taxon>Cyanophyceae</taxon>
        <taxon>Oscillatoriophycideae</taxon>
        <taxon>Oscillatoriales</taxon>
        <taxon>Oscillatoriaceae</taxon>
        <taxon>Phormidium</taxon>
    </lineage>
</organism>
<feature type="region of interest" description="Disordered" evidence="1">
    <location>
        <begin position="1"/>
        <end position="32"/>
    </location>
</feature>
<gene>
    <name evidence="2" type="ORF">H6G05_24370</name>
</gene>
<reference evidence="2 3" key="1">
    <citation type="journal article" date="2020" name="ISME J.">
        <title>Comparative genomics reveals insights into cyanobacterial evolution and habitat adaptation.</title>
        <authorList>
            <person name="Chen M.Y."/>
            <person name="Teng W.K."/>
            <person name="Zhao L."/>
            <person name="Hu C.X."/>
            <person name="Zhou Y.K."/>
            <person name="Han B.P."/>
            <person name="Song L.R."/>
            <person name="Shu W.S."/>
        </authorList>
    </citation>
    <scope>NUCLEOTIDE SEQUENCE [LARGE SCALE GENOMIC DNA]</scope>
    <source>
        <strain evidence="2 3">FACHB-1050</strain>
    </source>
</reference>
<comment type="caution">
    <text evidence="2">The sequence shown here is derived from an EMBL/GenBank/DDBJ whole genome shotgun (WGS) entry which is preliminary data.</text>
</comment>
<keyword evidence="3" id="KW-1185">Reference proteome</keyword>
<sequence length="88" mass="10033">MSSIEAIAAATAKPQTNKRSRKAPKKTDTDKPYTLVQMNRAKGLEKMKELGLEEIPETGKDFAILYPDHFEYDDKNKKLSYKKPKTQS</sequence>
<name>A0ABR8CGW1_9CYAN</name>
<dbReference type="Proteomes" id="UP000618445">
    <property type="component" value="Unassembled WGS sequence"/>
</dbReference>
<dbReference type="EMBL" id="JACJQY010000077">
    <property type="protein sequence ID" value="MBD2319959.1"/>
    <property type="molecule type" value="Genomic_DNA"/>
</dbReference>
<evidence type="ECO:0000313" key="2">
    <source>
        <dbReference type="EMBL" id="MBD2319959.1"/>
    </source>
</evidence>
<evidence type="ECO:0000313" key="3">
    <source>
        <dbReference type="Proteomes" id="UP000618445"/>
    </source>
</evidence>
<evidence type="ECO:0000256" key="1">
    <source>
        <dbReference type="SAM" id="MobiDB-lite"/>
    </source>
</evidence>
<protein>
    <submittedName>
        <fullName evidence="2">Uncharacterized protein</fullName>
    </submittedName>
</protein>
<proteinExistence type="predicted"/>
<dbReference type="RefSeq" id="WP_190582486.1">
    <property type="nucleotide sequence ID" value="NZ_CAWPQU010000075.1"/>
</dbReference>